<dbReference type="CDD" id="cd12166">
    <property type="entry name" value="2-Hacid_dh_7"/>
    <property type="match status" value="1"/>
</dbReference>
<dbReference type="OrthoDB" id="4324715at2"/>
<name>A0A1R4IS49_9ACTN</name>
<dbReference type="STRING" id="1255658.FM114_03485"/>
<dbReference type="Proteomes" id="UP000188342">
    <property type="component" value="Unassembled WGS sequence"/>
</dbReference>
<dbReference type="InterPro" id="IPR036291">
    <property type="entry name" value="NAD(P)-bd_dom_sf"/>
</dbReference>
<organism evidence="4 5">
    <name type="scientific">Luteococcus japonicus LSP_Lj1</name>
    <dbReference type="NCBI Taxonomy" id="1255658"/>
    <lineage>
        <taxon>Bacteria</taxon>
        <taxon>Bacillati</taxon>
        <taxon>Actinomycetota</taxon>
        <taxon>Actinomycetes</taxon>
        <taxon>Propionibacteriales</taxon>
        <taxon>Propionibacteriaceae</taxon>
        <taxon>Luteococcus</taxon>
    </lineage>
</organism>
<dbReference type="RefSeq" id="WP_094763800.1">
    <property type="nucleotide sequence ID" value="NZ_FUKQ01000011.1"/>
</dbReference>
<dbReference type="GO" id="GO:0004617">
    <property type="term" value="F:phosphoglycerate dehydrogenase activity"/>
    <property type="evidence" value="ECO:0007669"/>
    <property type="project" value="UniProtKB-EC"/>
</dbReference>
<evidence type="ECO:0000256" key="2">
    <source>
        <dbReference type="ARBA" id="ARBA00023027"/>
    </source>
</evidence>
<gene>
    <name evidence="4" type="ORF">FM114_03485</name>
</gene>
<evidence type="ECO:0000313" key="5">
    <source>
        <dbReference type="Proteomes" id="UP000188342"/>
    </source>
</evidence>
<dbReference type="EMBL" id="FUKQ01000011">
    <property type="protein sequence ID" value="SJN22731.1"/>
    <property type="molecule type" value="Genomic_DNA"/>
</dbReference>
<dbReference type="GO" id="GO:0051287">
    <property type="term" value="F:NAD binding"/>
    <property type="evidence" value="ECO:0007669"/>
    <property type="project" value="InterPro"/>
</dbReference>
<dbReference type="InterPro" id="IPR006140">
    <property type="entry name" value="D-isomer_DH_NAD-bd"/>
</dbReference>
<keyword evidence="1 4" id="KW-0560">Oxidoreductase</keyword>
<feature type="domain" description="D-isomer specific 2-hydroxyacid dehydrogenase NAD-binding" evidence="3">
    <location>
        <begin position="104"/>
        <end position="275"/>
    </location>
</feature>
<dbReference type="PROSITE" id="PS00671">
    <property type="entry name" value="D_2_HYDROXYACID_DH_3"/>
    <property type="match status" value="1"/>
</dbReference>
<proteinExistence type="predicted"/>
<dbReference type="EC" id="1.1.1.95" evidence="4"/>
<reference evidence="4 5" key="1">
    <citation type="submission" date="2017-02" db="EMBL/GenBank/DDBJ databases">
        <authorList>
            <person name="Peterson S.W."/>
        </authorList>
    </citation>
    <scope>NUCLEOTIDE SEQUENCE [LARGE SCALE GENOMIC DNA]</scope>
    <source>
        <strain evidence="4 5">LSP_Lj1</strain>
    </source>
</reference>
<protein>
    <submittedName>
        <fullName evidence="4">D-3-phosphoglycerate dehydrogenase</fullName>
        <ecNumber evidence="4">1.1.1.95</ecNumber>
    </submittedName>
</protein>
<evidence type="ECO:0000259" key="3">
    <source>
        <dbReference type="Pfam" id="PF02826"/>
    </source>
</evidence>
<evidence type="ECO:0000256" key="1">
    <source>
        <dbReference type="ARBA" id="ARBA00023002"/>
    </source>
</evidence>
<dbReference type="InterPro" id="IPR029753">
    <property type="entry name" value="D-isomer_DH_CS"/>
</dbReference>
<keyword evidence="5" id="KW-1185">Reference proteome</keyword>
<keyword evidence="2" id="KW-0520">NAD</keyword>
<dbReference type="PANTHER" id="PTHR43333:SF1">
    <property type="entry name" value="D-ISOMER SPECIFIC 2-HYDROXYACID DEHYDROGENASE NAD-BINDING DOMAIN-CONTAINING PROTEIN"/>
    <property type="match status" value="1"/>
</dbReference>
<dbReference type="Gene3D" id="3.40.50.720">
    <property type="entry name" value="NAD(P)-binding Rossmann-like Domain"/>
    <property type="match status" value="2"/>
</dbReference>
<dbReference type="AlphaFoldDB" id="A0A1R4IS49"/>
<dbReference type="Pfam" id="PF02826">
    <property type="entry name" value="2-Hacid_dh_C"/>
    <property type="match status" value="1"/>
</dbReference>
<sequence>MSQSIPVITLPTQELLDRMQEVLGERAELHLWPMEGPSGLDHIDLAVQPYMSAPSVLDVLADEEVSAVQAQSLGFDNVDKHLPQGVTYSNAVGVHEGATAEIALGLVLAAQRDLHIHFADQTKGEWNQRFTPGLMGLTVLCVGVGGVGTAIAHRLLPFEVTLLRSASRARTDDLGQVYGPESLPELVGQADVVIVGAPLTDQTRHMFDDEMIGRMKPGSLLVNIGRGPLVDTDALTRATQEGRIRAALDVVDPEPLPSDHPLWTTPGVLITPHVGGRSTSMLDRVVRLLEAQVRHLAAGEPLEHRVL</sequence>
<accession>A0A1R4IS49</accession>
<dbReference type="PANTHER" id="PTHR43333">
    <property type="entry name" value="2-HACID_DH_C DOMAIN-CONTAINING PROTEIN"/>
    <property type="match status" value="1"/>
</dbReference>
<dbReference type="SUPFAM" id="SSF51735">
    <property type="entry name" value="NAD(P)-binding Rossmann-fold domains"/>
    <property type="match status" value="1"/>
</dbReference>
<evidence type="ECO:0000313" key="4">
    <source>
        <dbReference type="EMBL" id="SJN22731.1"/>
    </source>
</evidence>